<accession>A0AC34F8Q6</accession>
<proteinExistence type="predicted"/>
<protein>
    <submittedName>
        <fullName evidence="2">Uncharacterized protein</fullName>
    </submittedName>
</protein>
<evidence type="ECO:0000313" key="1">
    <source>
        <dbReference type="Proteomes" id="UP000887579"/>
    </source>
</evidence>
<dbReference type="WBParaSite" id="ES5_v2.g13601.t1">
    <property type="protein sequence ID" value="ES5_v2.g13601.t1"/>
    <property type="gene ID" value="ES5_v2.g13601"/>
</dbReference>
<evidence type="ECO:0000313" key="2">
    <source>
        <dbReference type="WBParaSite" id="ES5_v2.g13601.t1"/>
    </source>
</evidence>
<reference evidence="2" key="1">
    <citation type="submission" date="2022-11" db="UniProtKB">
        <authorList>
            <consortium name="WormBaseParasite"/>
        </authorList>
    </citation>
    <scope>IDENTIFICATION</scope>
</reference>
<sequence length="247" mass="29085">MMTRPRLLSTAETTTEYSTFEESYTFEHEYDQYYNQMDKKAIKERIAELEKELKEIQGETKEGERGTRKLVAVVNDIKGGCTEGKKALDDALNWPNTLLSNSEKWLAIWESEIGKKKLDNRSAKTAENAILIASVTKQVEYAREWIQRFRERKSHYETTGNQLCEQMKDDYALFEEDIHELRRDCCAWERRAAFNYARTKEMLETKQSLDHILDEKKMLIAEIKNDINEFERELLAISYTLDQIALQ</sequence>
<dbReference type="Proteomes" id="UP000887579">
    <property type="component" value="Unplaced"/>
</dbReference>
<organism evidence="1 2">
    <name type="scientific">Panagrolaimus sp. ES5</name>
    <dbReference type="NCBI Taxonomy" id="591445"/>
    <lineage>
        <taxon>Eukaryota</taxon>
        <taxon>Metazoa</taxon>
        <taxon>Ecdysozoa</taxon>
        <taxon>Nematoda</taxon>
        <taxon>Chromadorea</taxon>
        <taxon>Rhabditida</taxon>
        <taxon>Tylenchina</taxon>
        <taxon>Panagrolaimomorpha</taxon>
        <taxon>Panagrolaimoidea</taxon>
        <taxon>Panagrolaimidae</taxon>
        <taxon>Panagrolaimus</taxon>
    </lineage>
</organism>
<name>A0AC34F8Q6_9BILA</name>